<gene>
    <name evidence="2" type="ORF">GCM10010346_01930</name>
</gene>
<proteinExistence type="predicted"/>
<dbReference type="RefSeq" id="WP_138898439.1">
    <property type="nucleotide sequence ID" value="NZ_BMVO01000001.1"/>
</dbReference>
<feature type="transmembrane region" description="Helical" evidence="1">
    <location>
        <begin position="21"/>
        <end position="41"/>
    </location>
</feature>
<name>A0ABQ3DF57_9ACTN</name>
<comment type="caution">
    <text evidence="2">The sequence shown here is derived from an EMBL/GenBank/DDBJ whole genome shotgun (WGS) entry which is preliminary data.</text>
</comment>
<evidence type="ECO:0000313" key="3">
    <source>
        <dbReference type="Proteomes" id="UP000599437"/>
    </source>
</evidence>
<keyword evidence="1" id="KW-0472">Membrane</keyword>
<dbReference type="Proteomes" id="UP000599437">
    <property type="component" value="Unassembled WGS sequence"/>
</dbReference>
<sequence>MQTRTRLAHRARRTAAVAASIAYAVVTWPGWLVAVTVAAVWDLVAGHPFAAAGELFLAAALAVGYARADRADQYRTGSDRRGSCPFCLRSRRRRAYCEAAAAKAGR</sequence>
<reference evidence="3" key="1">
    <citation type="journal article" date="2019" name="Int. J. Syst. Evol. Microbiol.">
        <title>The Global Catalogue of Microorganisms (GCM) 10K type strain sequencing project: providing services to taxonomists for standard genome sequencing and annotation.</title>
        <authorList>
            <consortium name="The Broad Institute Genomics Platform"/>
            <consortium name="The Broad Institute Genome Sequencing Center for Infectious Disease"/>
            <person name="Wu L."/>
            <person name="Ma J."/>
        </authorList>
    </citation>
    <scope>NUCLEOTIDE SEQUENCE [LARGE SCALE GENOMIC DNA]</scope>
    <source>
        <strain evidence="3">JCM 4737</strain>
    </source>
</reference>
<protein>
    <submittedName>
        <fullName evidence="2">Uncharacterized protein</fullName>
    </submittedName>
</protein>
<feature type="transmembrane region" description="Helical" evidence="1">
    <location>
        <begin position="47"/>
        <end position="66"/>
    </location>
</feature>
<evidence type="ECO:0000256" key="1">
    <source>
        <dbReference type="SAM" id="Phobius"/>
    </source>
</evidence>
<dbReference type="EMBL" id="BMVO01000001">
    <property type="protein sequence ID" value="GHA83214.1"/>
    <property type="molecule type" value="Genomic_DNA"/>
</dbReference>
<keyword evidence="1" id="KW-0812">Transmembrane</keyword>
<accession>A0ABQ3DF57</accession>
<evidence type="ECO:0000313" key="2">
    <source>
        <dbReference type="EMBL" id="GHA83214.1"/>
    </source>
</evidence>
<keyword evidence="3" id="KW-1185">Reference proteome</keyword>
<organism evidence="2 3">
    <name type="scientific">Streptomyces chryseus</name>
    <dbReference type="NCBI Taxonomy" id="68186"/>
    <lineage>
        <taxon>Bacteria</taxon>
        <taxon>Bacillati</taxon>
        <taxon>Actinomycetota</taxon>
        <taxon>Actinomycetes</taxon>
        <taxon>Kitasatosporales</taxon>
        <taxon>Streptomycetaceae</taxon>
        <taxon>Streptomyces</taxon>
    </lineage>
</organism>
<keyword evidence="1" id="KW-1133">Transmembrane helix</keyword>